<evidence type="ECO:0000256" key="1">
    <source>
        <dbReference type="SAM" id="MobiDB-lite"/>
    </source>
</evidence>
<evidence type="ECO:0008006" key="5">
    <source>
        <dbReference type="Google" id="ProtNLM"/>
    </source>
</evidence>
<protein>
    <recommendedName>
        <fullName evidence="5">ABC transporter permease</fullName>
    </recommendedName>
</protein>
<accession>A0A0A0JP52</accession>
<dbReference type="EMBL" id="AVPK01000004">
    <property type="protein sequence ID" value="KGN37837.1"/>
    <property type="molecule type" value="Genomic_DNA"/>
</dbReference>
<evidence type="ECO:0000313" key="3">
    <source>
        <dbReference type="EMBL" id="KGN37837.1"/>
    </source>
</evidence>
<reference evidence="3 4" key="1">
    <citation type="submission" date="2013-08" db="EMBL/GenBank/DDBJ databases">
        <title>The genome sequence of Knoellia subterranea.</title>
        <authorList>
            <person name="Zhu W."/>
            <person name="Wang G."/>
        </authorList>
    </citation>
    <scope>NUCLEOTIDE SEQUENCE [LARGE SCALE GENOMIC DNA]</scope>
    <source>
        <strain evidence="3 4">KCTC 19937</strain>
    </source>
</reference>
<name>A0A0A0JP52_9MICO</name>
<keyword evidence="2" id="KW-1133">Transmembrane helix</keyword>
<proteinExistence type="predicted"/>
<evidence type="ECO:0000256" key="2">
    <source>
        <dbReference type="SAM" id="Phobius"/>
    </source>
</evidence>
<comment type="caution">
    <text evidence="3">The sequence shown here is derived from an EMBL/GenBank/DDBJ whole genome shotgun (WGS) entry which is preliminary data.</text>
</comment>
<feature type="transmembrane region" description="Helical" evidence="2">
    <location>
        <begin position="12"/>
        <end position="35"/>
    </location>
</feature>
<organism evidence="3 4">
    <name type="scientific">Knoellia subterranea KCTC 19937</name>
    <dbReference type="NCBI Taxonomy" id="1385521"/>
    <lineage>
        <taxon>Bacteria</taxon>
        <taxon>Bacillati</taxon>
        <taxon>Actinomycetota</taxon>
        <taxon>Actinomycetes</taxon>
        <taxon>Micrococcales</taxon>
        <taxon>Intrasporangiaceae</taxon>
        <taxon>Knoellia</taxon>
    </lineage>
</organism>
<keyword evidence="2" id="KW-0812">Transmembrane</keyword>
<sequence length="132" mass="13687">MRRFSSRLRIQLSSAAIYSVVAGLAFAAVLDFWFGTLDGNYLGEAGAMAATIAAGLLAILGLQRILGAAGIGLGAALLMLLGNPLSGPLSALCVWAHAPAWPHTHKGRQGSSQRDRCVSASRRDSLAGLRTA</sequence>
<gene>
    <name evidence="3" type="ORF">N803_12315</name>
</gene>
<keyword evidence="2" id="KW-0472">Membrane</keyword>
<feature type="transmembrane region" description="Helical" evidence="2">
    <location>
        <begin position="41"/>
        <end position="60"/>
    </location>
</feature>
<dbReference type="eggNOG" id="COG1511">
    <property type="taxonomic scope" value="Bacteria"/>
</dbReference>
<dbReference type="AlphaFoldDB" id="A0A0A0JP52"/>
<dbReference type="Proteomes" id="UP000030011">
    <property type="component" value="Unassembled WGS sequence"/>
</dbReference>
<evidence type="ECO:0000313" key="4">
    <source>
        <dbReference type="Proteomes" id="UP000030011"/>
    </source>
</evidence>
<feature type="region of interest" description="Disordered" evidence="1">
    <location>
        <begin position="102"/>
        <end position="132"/>
    </location>
</feature>
<keyword evidence="4" id="KW-1185">Reference proteome</keyword>
<dbReference type="STRING" id="1385521.N803_12315"/>
<feature type="compositionally biased region" description="Basic and acidic residues" evidence="1">
    <location>
        <begin position="113"/>
        <end position="125"/>
    </location>
</feature>